<reference evidence="1 2" key="1">
    <citation type="submission" date="2018-10" db="EMBL/GenBank/DDBJ databases">
        <title>Xanthobacter tagetidis genome sequencing and assembly.</title>
        <authorList>
            <person name="Maclea K.S."/>
            <person name="Goen A.E."/>
            <person name="Fatima S.A."/>
        </authorList>
    </citation>
    <scope>NUCLEOTIDE SEQUENCE [LARGE SCALE GENOMIC DNA]</scope>
    <source>
        <strain evidence="1 2">ATCC 700314</strain>
    </source>
</reference>
<keyword evidence="2" id="KW-1185">Reference proteome</keyword>
<name>A0A3L7AMZ2_9HYPH</name>
<evidence type="ECO:0000313" key="1">
    <source>
        <dbReference type="EMBL" id="RLP81707.1"/>
    </source>
</evidence>
<dbReference type="EMBL" id="RCTF01000001">
    <property type="protein sequence ID" value="RLP81707.1"/>
    <property type="molecule type" value="Genomic_DNA"/>
</dbReference>
<accession>A0A3L7AMZ2</accession>
<sequence>MSLSSSAASSTPSGDGARVACRYFLSYSGVKLPFNLVSPLPEEGLGHRNTYIRAYYDAAGRLTGFEKVVYGEVELTHSYGYHASGALARAVVAMLDEEPSELLYDEAGRLVGGG</sequence>
<organism evidence="1 2">
    <name type="scientific">Xanthobacter tagetidis</name>
    <dbReference type="NCBI Taxonomy" id="60216"/>
    <lineage>
        <taxon>Bacteria</taxon>
        <taxon>Pseudomonadati</taxon>
        <taxon>Pseudomonadota</taxon>
        <taxon>Alphaproteobacteria</taxon>
        <taxon>Hyphomicrobiales</taxon>
        <taxon>Xanthobacteraceae</taxon>
        <taxon>Xanthobacter</taxon>
    </lineage>
</organism>
<evidence type="ECO:0008006" key="3">
    <source>
        <dbReference type="Google" id="ProtNLM"/>
    </source>
</evidence>
<gene>
    <name evidence="1" type="ORF">D9R14_01545</name>
</gene>
<dbReference type="InterPro" id="IPR046154">
    <property type="entry name" value="DUF6156"/>
</dbReference>
<evidence type="ECO:0000313" key="2">
    <source>
        <dbReference type="Proteomes" id="UP000269692"/>
    </source>
</evidence>
<dbReference type="Pfam" id="PF19653">
    <property type="entry name" value="DUF6156"/>
    <property type="match status" value="1"/>
</dbReference>
<proteinExistence type="predicted"/>
<dbReference type="RefSeq" id="WP_121621522.1">
    <property type="nucleotide sequence ID" value="NZ_JACIIW010000004.1"/>
</dbReference>
<comment type="caution">
    <text evidence="1">The sequence shown here is derived from an EMBL/GenBank/DDBJ whole genome shotgun (WGS) entry which is preliminary data.</text>
</comment>
<dbReference type="Proteomes" id="UP000269692">
    <property type="component" value="Unassembled WGS sequence"/>
</dbReference>
<dbReference type="AlphaFoldDB" id="A0A3L7AMZ2"/>
<protein>
    <recommendedName>
        <fullName evidence="3">RHS repeat-associated core domain-containing protein</fullName>
    </recommendedName>
</protein>
<dbReference type="OrthoDB" id="8563989at2"/>